<feature type="region of interest" description="Disordered" evidence="3">
    <location>
        <begin position="238"/>
        <end position="263"/>
    </location>
</feature>
<dbReference type="GO" id="GO:0008270">
    <property type="term" value="F:zinc ion binding"/>
    <property type="evidence" value="ECO:0007669"/>
    <property type="project" value="UniProtKB-KW"/>
</dbReference>
<dbReference type="CDD" id="cd19756">
    <property type="entry name" value="Bbox2"/>
    <property type="match status" value="1"/>
</dbReference>
<evidence type="ECO:0000256" key="2">
    <source>
        <dbReference type="SAM" id="Coils"/>
    </source>
</evidence>
<dbReference type="EMBL" id="CACVKT020006149">
    <property type="protein sequence ID" value="CAC5399975.1"/>
    <property type="molecule type" value="Genomic_DNA"/>
</dbReference>
<keyword evidence="2" id="KW-0175">Coiled coil</keyword>
<sequence>MCYEHPDKYLEYFCINHEKTCCVLCKRQYHRDCHEIGKVNDVVDDTKLITTTMDLLSDIGERKTRLTKIADKEKLNLFELETTKDKCIEELTNTRIAINEYLDSLQNEVEKEINKKHEYDLRQTNQRVTDLTAKFKYINDHQTLVEDIEKQSGLSVGQKYLRIMRLKHMEGGCNESQETLPECNLHGMTNYSMSYEIAKDSITISFNRTLQERNTDKENFQEKEDEIESCSSIIELEPNESETASSTLSLPVPDSTSTSPVINAPKLPLTCPKTLPAELSHISPVTFSSPISVTQQSTQVHCAAASAEGYSSDYYLKNSFFIEKRNRKTCITDAKWMPNKYFIAIAEKSNPRCILYSKDGEKKGQVRLSGEPDSIAVITCENNNLKVLLLFLSKRVAL</sequence>
<keyword evidence="1" id="KW-0863">Zinc-finger</keyword>
<dbReference type="InterPro" id="IPR000315">
    <property type="entry name" value="Znf_B-box"/>
</dbReference>
<proteinExistence type="predicted"/>
<dbReference type="PROSITE" id="PS50119">
    <property type="entry name" value="ZF_BBOX"/>
    <property type="match status" value="1"/>
</dbReference>
<evidence type="ECO:0000313" key="6">
    <source>
        <dbReference type="Proteomes" id="UP000507470"/>
    </source>
</evidence>
<keyword evidence="1" id="KW-0862">Zinc</keyword>
<keyword evidence="6" id="KW-1185">Reference proteome</keyword>
<evidence type="ECO:0000256" key="1">
    <source>
        <dbReference type="PROSITE-ProRule" id="PRU00024"/>
    </source>
</evidence>
<feature type="domain" description="B box-type" evidence="4">
    <location>
        <begin position="1"/>
        <end position="39"/>
    </location>
</feature>
<dbReference type="Gene3D" id="3.30.160.60">
    <property type="entry name" value="Classic Zinc Finger"/>
    <property type="match status" value="1"/>
</dbReference>
<dbReference type="Proteomes" id="UP000507470">
    <property type="component" value="Unassembled WGS sequence"/>
</dbReference>
<organism evidence="5 6">
    <name type="scientific">Mytilus coruscus</name>
    <name type="common">Sea mussel</name>
    <dbReference type="NCBI Taxonomy" id="42192"/>
    <lineage>
        <taxon>Eukaryota</taxon>
        <taxon>Metazoa</taxon>
        <taxon>Spiralia</taxon>
        <taxon>Lophotrochozoa</taxon>
        <taxon>Mollusca</taxon>
        <taxon>Bivalvia</taxon>
        <taxon>Autobranchia</taxon>
        <taxon>Pteriomorphia</taxon>
        <taxon>Mytilida</taxon>
        <taxon>Mytiloidea</taxon>
        <taxon>Mytilidae</taxon>
        <taxon>Mytilinae</taxon>
        <taxon>Mytilus</taxon>
    </lineage>
</organism>
<name>A0A6J8CVV6_MYTCO</name>
<feature type="compositionally biased region" description="Polar residues" evidence="3">
    <location>
        <begin position="241"/>
        <end position="261"/>
    </location>
</feature>
<keyword evidence="1" id="KW-0479">Metal-binding</keyword>
<dbReference type="OrthoDB" id="6100019at2759"/>
<evidence type="ECO:0000256" key="3">
    <source>
        <dbReference type="SAM" id="MobiDB-lite"/>
    </source>
</evidence>
<reference evidence="5 6" key="1">
    <citation type="submission" date="2020-06" db="EMBL/GenBank/DDBJ databases">
        <authorList>
            <person name="Li R."/>
            <person name="Bekaert M."/>
        </authorList>
    </citation>
    <scope>NUCLEOTIDE SEQUENCE [LARGE SCALE GENOMIC DNA]</scope>
    <source>
        <strain evidence="6">wild</strain>
    </source>
</reference>
<dbReference type="AlphaFoldDB" id="A0A6J8CVV6"/>
<protein>
    <recommendedName>
        <fullName evidence="4">B box-type domain-containing protein</fullName>
    </recommendedName>
</protein>
<evidence type="ECO:0000259" key="4">
    <source>
        <dbReference type="PROSITE" id="PS50119"/>
    </source>
</evidence>
<accession>A0A6J8CVV6</accession>
<feature type="coiled-coil region" evidence="2">
    <location>
        <begin position="88"/>
        <end position="122"/>
    </location>
</feature>
<gene>
    <name evidence="5" type="ORF">MCOR_34196</name>
</gene>
<dbReference type="SUPFAM" id="SSF57845">
    <property type="entry name" value="B-box zinc-binding domain"/>
    <property type="match status" value="1"/>
</dbReference>
<evidence type="ECO:0000313" key="5">
    <source>
        <dbReference type="EMBL" id="CAC5399975.1"/>
    </source>
</evidence>